<proteinExistence type="predicted"/>
<feature type="chain" id="PRO_5042580919" evidence="1">
    <location>
        <begin position="28"/>
        <end position="410"/>
    </location>
</feature>
<evidence type="ECO:0000313" key="3">
    <source>
        <dbReference type="Proteomes" id="UP001295740"/>
    </source>
</evidence>
<sequence>MRTNMLASVGALAQMGIWHALLPAAQAQMKVSSFDGAVTNDEIQSFNDFVTTLTPGKNNSGNEWAQGHSGEETKAMGLVYLMAGQQTTLDQMLRFCDAVLSERNDLAKAPVGQYKLWTGRIDPAWPNDVTADPIQTGGEQGDPVGHLASCAYLILKTKNLYNQNVSIGDPHSYGATYLERATTYLKQADLAMSGHILNSLLDLSNGNKMYFAKDSPYKGGDPVPWNQQMMFNYAFQNLCNAHRILADDAKLLAQYKKIINASLGWFFNEGGVTIKTSSQGNKIYDWGYAMPKTSGEDSNHGSLDVAGFYRAYITGDYNITAEQMTPFANMFVDVMTLGGGQYAGTVEGDSGSGHAADTDYIRSGYLFLADFRADAYEDMMGADLAVGKTTGSADEFSRFLWVKNQRATGK</sequence>
<comment type="caution">
    <text evidence="2">The sequence shown here is derived from an EMBL/GenBank/DDBJ whole genome shotgun (WGS) entry which is preliminary data.</text>
</comment>
<accession>A0AAI8VEL0</accession>
<dbReference type="EMBL" id="CAUWAG010000006">
    <property type="protein sequence ID" value="CAJ2503468.1"/>
    <property type="molecule type" value="Genomic_DNA"/>
</dbReference>
<feature type="signal peptide" evidence="1">
    <location>
        <begin position="1"/>
        <end position="27"/>
    </location>
</feature>
<evidence type="ECO:0000256" key="1">
    <source>
        <dbReference type="SAM" id="SignalP"/>
    </source>
</evidence>
<reference evidence="2" key="1">
    <citation type="submission" date="2023-10" db="EMBL/GenBank/DDBJ databases">
        <authorList>
            <person name="Hackl T."/>
        </authorList>
    </citation>
    <scope>NUCLEOTIDE SEQUENCE</scope>
</reference>
<gene>
    <name evidence="2" type="ORF">KHLLAP_LOCUS3936</name>
</gene>
<organism evidence="2 3">
    <name type="scientific">Anthostomella pinea</name>
    <dbReference type="NCBI Taxonomy" id="933095"/>
    <lineage>
        <taxon>Eukaryota</taxon>
        <taxon>Fungi</taxon>
        <taxon>Dikarya</taxon>
        <taxon>Ascomycota</taxon>
        <taxon>Pezizomycotina</taxon>
        <taxon>Sordariomycetes</taxon>
        <taxon>Xylariomycetidae</taxon>
        <taxon>Xylariales</taxon>
        <taxon>Xylariaceae</taxon>
        <taxon>Anthostomella</taxon>
    </lineage>
</organism>
<keyword evidence="3" id="KW-1185">Reference proteome</keyword>
<name>A0AAI8VEL0_9PEZI</name>
<evidence type="ECO:0000313" key="2">
    <source>
        <dbReference type="EMBL" id="CAJ2503468.1"/>
    </source>
</evidence>
<protein>
    <submittedName>
        <fullName evidence="2">Uu.00g108620.m01.CDS01</fullName>
    </submittedName>
</protein>
<dbReference type="Proteomes" id="UP001295740">
    <property type="component" value="Unassembled WGS sequence"/>
</dbReference>
<dbReference type="AlphaFoldDB" id="A0AAI8VEL0"/>
<keyword evidence="1" id="KW-0732">Signal</keyword>